<evidence type="ECO:0000313" key="4">
    <source>
        <dbReference type="Proteomes" id="UP000515465"/>
    </source>
</evidence>
<evidence type="ECO:0000256" key="2">
    <source>
        <dbReference type="SAM" id="Phobius"/>
    </source>
</evidence>
<feature type="compositionally biased region" description="Basic residues" evidence="1">
    <location>
        <begin position="335"/>
        <end position="346"/>
    </location>
</feature>
<proteinExistence type="predicted"/>
<gene>
    <name evidence="3" type="ORF">HB778_03555</name>
</gene>
<evidence type="ECO:0000256" key="1">
    <source>
        <dbReference type="SAM" id="MobiDB-lite"/>
    </source>
</evidence>
<keyword evidence="2" id="KW-0812">Transmembrane</keyword>
<dbReference type="Proteomes" id="UP000515465">
    <property type="component" value="Chromosome"/>
</dbReference>
<protein>
    <submittedName>
        <fullName evidence="3">Alpha/beta hydrolase</fullName>
    </submittedName>
</protein>
<dbReference type="GO" id="GO:0016787">
    <property type="term" value="F:hydrolase activity"/>
    <property type="evidence" value="ECO:0007669"/>
    <property type="project" value="UniProtKB-KW"/>
</dbReference>
<dbReference type="SUPFAM" id="SSF53474">
    <property type="entry name" value="alpha/beta-Hydrolases"/>
    <property type="match status" value="1"/>
</dbReference>
<organism evidence="3 4">
    <name type="scientific">Mesorhizobium huakuii</name>
    <dbReference type="NCBI Taxonomy" id="28104"/>
    <lineage>
        <taxon>Bacteria</taxon>
        <taxon>Pseudomonadati</taxon>
        <taxon>Pseudomonadota</taxon>
        <taxon>Alphaproteobacteria</taxon>
        <taxon>Hyphomicrobiales</taxon>
        <taxon>Phyllobacteriaceae</taxon>
        <taxon>Mesorhizobium</taxon>
    </lineage>
</organism>
<dbReference type="EMBL" id="CP050296">
    <property type="protein sequence ID" value="QND55831.1"/>
    <property type="molecule type" value="Genomic_DNA"/>
</dbReference>
<dbReference type="PANTHER" id="PTHR36513:SF1">
    <property type="entry name" value="TRANSMEMBRANE PROTEIN"/>
    <property type="match status" value="1"/>
</dbReference>
<dbReference type="Pfam" id="PF05990">
    <property type="entry name" value="DUF900"/>
    <property type="match status" value="1"/>
</dbReference>
<reference evidence="4" key="1">
    <citation type="journal article" date="2020" name="Mol. Plant Microbe">
        <title>Rhizobial microsymbionts of the narrowly endemic Oxytropis species growing in Kamchatka are characterized by significant genetic diversity and possess a set of genes that are associated with T3SS and T6SS secretion systems and can affect the development of symbiosis.</title>
        <authorList>
            <person name="Safronova V."/>
            <person name="Guro P."/>
            <person name="Sazanova A."/>
            <person name="Kuznetsova I."/>
            <person name="Belimov A."/>
            <person name="Yakubov V."/>
            <person name="Chirak E."/>
            <person name="Afonin A."/>
            <person name="Gogolev Y."/>
            <person name="Andronov E."/>
            <person name="Tikhonovich I."/>
        </authorList>
    </citation>
    <scope>NUCLEOTIDE SEQUENCE [LARGE SCALE GENOMIC DNA]</scope>
    <source>
        <strain evidence="4">583</strain>
    </source>
</reference>
<dbReference type="AlphaFoldDB" id="A0A7G6SMU9"/>
<dbReference type="Gene3D" id="3.40.50.1820">
    <property type="entry name" value="alpha/beta hydrolase"/>
    <property type="match status" value="1"/>
</dbReference>
<dbReference type="InterPro" id="IPR010297">
    <property type="entry name" value="DUF900_hydrolase"/>
</dbReference>
<dbReference type="PANTHER" id="PTHR36513">
    <property type="entry name" value="ABC TRANSMEMBRANE TYPE-1 DOMAIN-CONTAINING PROTEIN"/>
    <property type="match status" value="1"/>
</dbReference>
<keyword evidence="3" id="KW-0378">Hydrolase</keyword>
<evidence type="ECO:0000313" key="3">
    <source>
        <dbReference type="EMBL" id="QND55831.1"/>
    </source>
</evidence>
<keyword evidence="2" id="KW-1133">Transmembrane helix</keyword>
<feature type="transmembrane region" description="Helical" evidence="2">
    <location>
        <begin position="38"/>
        <end position="57"/>
    </location>
</feature>
<dbReference type="InterPro" id="IPR029058">
    <property type="entry name" value="AB_hydrolase_fold"/>
</dbReference>
<keyword evidence="2" id="KW-0472">Membrane</keyword>
<feature type="region of interest" description="Disordered" evidence="1">
    <location>
        <begin position="327"/>
        <end position="346"/>
    </location>
</feature>
<sequence length="346" mass="37882">MFQIKRSAGVLILCTGLWWVAFVVEAHAGLFDRAAEWGIGLLLMGGMAGAAGCVQAVRRIKQGAFLKPAVETKPVDVYEILYATNREISAGSFTCELSETLRFGCCRISVPESHKYGSLGSPVYMRVVQQLRTGSDDSLRIIEQENWPLSAGPAKFVDSVRKFLIETSDQILVYIHGFNVSFDGAVLRAAQIGFDLKVPGVMAAFCWASKGSAVAYPADEDTIKLSAQHLADFLSLLHANFPDRTINIMAHSMGNRALMDVLQNANQYPGLSGAKFGQIFLAAPDIDSRAFRKAATAYSQLSARTTLYVCAADRALETSGIEHDNIRTGYCPPGNHRRRDRHDRSN</sequence>
<accession>A0A7G6SMU9</accession>
<name>A0A7G6SMU9_9HYPH</name>
<dbReference type="RefSeq" id="WP_183461522.1">
    <property type="nucleotide sequence ID" value="NZ_CP050296.1"/>
</dbReference>